<dbReference type="EMBL" id="BGPR01097303">
    <property type="protein sequence ID" value="GBM45054.1"/>
    <property type="molecule type" value="Genomic_DNA"/>
</dbReference>
<feature type="non-terminal residue" evidence="2">
    <location>
        <position position="52"/>
    </location>
</feature>
<evidence type="ECO:0000313" key="2">
    <source>
        <dbReference type="EMBL" id="GBM45054.1"/>
    </source>
</evidence>
<reference evidence="2 4" key="1">
    <citation type="journal article" date="2019" name="Sci. Rep.">
        <title>Orb-weaving spider Araneus ventricosus genome elucidates the spidroin gene catalogue.</title>
        <authorList>
            <person name="Kono N."/>
            <person name="Nakamura H."/>
            <person name="Ohtoshi R."/>
            <person name="Moran D.A.P."/>
            <person name="Shinohara A."/>
            <person name="Yoshida Y."/>
            <person name="Fujiwara M."/>
            <person name="Mori M."/>
            <person name="Tomita M."/>
            <person name="Arakawa K."/>
        </authorList>
    </citation>
    <scope>NUCLEOTIDE SEQUENCE [LARGE SCALE GENOMIC DNA]</scope>
</reference>
<accession>A0A4Y2FZD0</accession>
<dbReference type="AlphaFoldDB" id="A0A4Y2FZD0"/>
<sequence length="52" mass="5656">MAASVQNQCLNSNSDEKQRLVAVTFTSEAACLHDPKPQNNGPYAPFGFESIE</sequence>
<evidence type="ECO:0000256" key="1">
    <source>
        <dbReference type="SAM" id="MobiDB-lite"/>
    </source>
</evidence>
<comment type="caution">
    <text evidence="2">The sequence shown here is derived from an EMBL/GenBank/DDBJ whole genome shotgun (WGS) entry which is preliminary data.</text>
</comment>
<protein>
    <submittedName>
        <fullName evidence="2">Uncharacterized protein</fullName>
    </submittedName>
</protein>
<dbReference type="Proteomes" id="UP000499080">
    <property type="component" value="Unassembled WGS sequence"/>
</dbReference>
<organism evidence="2 4">
    <name type="scientific">Araneus ventricosus</name>
    <name type="common">Orbweaver spider</name>
    <name type="synonym">Epeira ventricosa</name>
    <dbReference type="NCBI Taxonomy" id="182803"/>
    <lineage>
        <taxon>Eukaryota</taxon>
        <taxon>Metazoa</taxon>
        <taxon>Ecdysozoa</taxon>
        <taxon>Arthropoda</taxon>
        <taxon>Chelicerata</taxon>
        <taxon>Arachnida</taxon>
        <taxon>Araneae</taxon>
        <taxon>Araneomorphae</taxon>
        <taxon>Entelegynae</taxon>
        <taxon>Araneoidea</taxon>
        <taxon>Araneidae</taxon>
        <taxon>Araneus</taxon>
    </lineage>
</organism>
<feature type="region of interest" description="Disordered" evidence="1">
    <location>
        <begin position="33"/>
        <end position="52"/>
    </location>
</feature>
<name>A0A4Y2FZD0_ARAVE</name>
<keyword evidence="4" id="KW-1185">Reference proteome</keyword>
<evidence type="ECO:0000313" key="4">
    <source>
        <dbReference type="Proteomes" id="UP000499080"/>
    </source>
</evidence>
<dbReference type="EMBL" id="BGPR01097315">
    <property type="protein sequence ID" value="GBM45089.1"/>
    <property type="molecule type" value="Genomic_DNA"/>
</dbReference>
<evidence type="ECO:0000313" key="3">
    <source>
        <dbReference type="EMBL" id="GBM45089.1"/>
    </source>
</evidence>
<gene>
    <name evidence="3" type="ORF">AVEN_123235_1</name>
    <name evidence="2" type="ORF">AVEN_23542_1</name>
</gene>
<proteinExistence type="predicted"/>